<evidence type="ECO:0000256" key="1">
    <source>
        <dbReference type="ARBA" id="ARBA00008857"/>
    </source>
</evidence>
<dbReference type="Pfam" id="PF24624">
    <property type="entry name" value="Int_N"/>
    <property type="match status" value="1"/>
</dbReference>
<protein>
    <submittedName>
        <fullName evidence="8">Phage integrase</fullName>
    </submittedName>
</protein>
<dbReference type="Gene3D" id="1.10.150.130">
    <property type="match status" value="1"/>
</dbReference>
<keyword evidence="4" id="KW-0233">DNA recombination</keyword>
<organism evidence="8 9">
    <name type="scientific">Nitrospira defluvii</name>
    <dbReference type="NCBI Taxonomy" id="330214"/>
    <lineage>
        <taxon>Bacteria</taxon>
        <taxon>Pseudomonadati</taxon>
        <taxon>Nitrospirota</taxon>
        <taxon>Nitrospiria</taxon>
        <taxon>Nitrospirales</taxon>
        <taxon>Nitrospiraceae</taxon>
        <taxon>Nitrospira</taxon>
    </lineage>
</organism>
<gene>
    <name evidence="8" type="ORF">NSPZN2_11611</name>
</gene>
<evidence type="ECO:0000313" key="8">
    <source>
        <dbReference type="EMBL" id="CAE6719154.1"/>
    </source>
</evidence>
<evidence type="ECO:0000256" key="2">
    <source>
        <dbReference type="ARBA" id="ARBA00022908"/>
    </source>
</evidence>
<dbReference type="RefSeq" id="WP_213041321.1">
    <property type="nucleotide sequence ID" value="NZ_CAJNBJ010000001.1"/>
</dbReference>
<sequence>MGLFKRNKVWWMTFVYQGRQIRRSTECTDRRLAEAVLGKIKVKLVEGRYFDRLEEQERTFEEMVERYVAERVVGASRHGERRARGVLAHLLPVFGKKTLVQVTPKEIAAYKWKRQQAGAAPATIVKELALMKTAFNIAIREWEWCRDNPVCRVSMGKVNNARVRYCDDETLARIYQACPIWLQPIVMLARYTGLRRENVVCLQWEQVDMARGLIILDHTKNGDRLGIPLCDPALRTLETVRPSRPLASGPVFLQHTEDREPVTPDMVTTAFRRACESVGVTNFRFHDLRHTFASALVQKGVDLYRVQRLLGHRDGRMTQRYAHLAPENLREAVQVFKDDYHKFSTMPGVGPTRLVLTA</sequence>
<dbReference type="InterPro" id="IPR050090">
    <property type="entry name" value="Tyrosine_recombinase_XerCD"/>
</dbReference>
<dbReference type="SUPFAM" id="SSF56349">
    <property type="entry name" value="DNA breaking-rejoining enzymes"/>
    <property type="match status" value="1"/>
</dbReference>
<evidence type="ECO:0000256" key="4">
    <source>
        <dbReference type="ARBA" id="ARBA00023172"/>
    </source>
</evidence>
<dbReference type="PROSITE" id="PS51900">
    <property type="entry name" value="CB"/>
    <property type="match status" value="1"/>
</dbReference>
<keyword evidence="9" id="KW-1185">Reference proteome</keyword>
<dbReference type="PANTHER" id="PTHR30349">
    <property type="entry name" value="PHAGE INTEGRASE-RELATED"/>
    <property type="match status" value="1"/>
</dbReference>
<accession>A0ABM8QWH9</accession>
<comment type="caution">
    <text evidence="8">The sequence shown here is derived from an EMBL/GenBank/DDBJ whole genome shotgun (WGS) entry which is preliminary data.</text>
</comment>
<dbReference type="PANTHER" id="PTHR30349:SF64">
    <property type="entry name" value="PROPHAGE INTEGRASE INTD-RELATED"/>
    <property type="match status" value="1"/>
</dbReference>
<dbReference type="InterPro" id="IPR002104">
    <property type="entry name" value="Integrase_catalytic"/>
</dbReference>
<reference evidence="8 9" key="1">
    <citation type="submission" date="2021-02" db="EMBL/GenBank/DDBJ databases">
        <authorList>
            <person name="Han P."/>
        </authorList>
    </citation>
    <scope>NUCLEOTIDE SEQUENCE [LARGE SCALE GENOMIC DNA]</scope>
    <source>
        <strain evidence="8">Candidatus Nitrospira sp. ZN2</strain>
    </source>
</reference>
<comment type="similarity">
    <text evidence="1">Belongs to the 'phage' integrase family.</text>
</comment>
<feature type="domain" description="Tyr recombinase" evidence="6">
    <location>
        <begin position="161"/>
        <end position="334"/>
    </location>
</feature>
<evidence type="ECO:0000259" key="7">
    <source>
        <dbReference type="PROSITE" id="PS51900"/>
    </source>
</evidence>
<evidence type="ECO:0000256" key="5">
    <source>
        <dbReference type="PROSITE-ProRule" id="PRU01248"/>
    </source>
</evidence>
<proteinExistence type="inferred from homology"/>
<dbReference type="EMBL" id="CAJNBJ010000001">
    <property type="protein sequence ID" value="CAE6719154.1"/>
    <property type="molecule type" value="Genomic_DNA"/>
</dbReference>
<dbReference type="Gene3D" id="1.10.443.10">
    <property type="entry name" value="Intergrase catalytic core"/>
    <property type="match status" value="1"/>
</dbReference>
<dbReference type="InterPro" id="IPR044068">
    <property type="entry name" value="CB"/>
</dbReference>
<dbReference type="InterPro" id="IPR011010">
    <property type="entry name" value="DNA_brk_join_enz"/>
</dbReference>
<dbReference type="CDD" id="cd00796">
    <property type="entry name" value="INT_Rci_Hp1_C"/>
    <property type="match status" value="1"/>
</dbReference>
<keyword evidence="3 5" id="KW-0238">DNA-binding</keyword>
<feature type="domain" description="Core-binding (CB)" evidence="7">
    <location>
        <begin position="58"/>
        <end position="139"/>
    </location>
</feature>
<evidence type="ECO:0000256" key="3">
    <source>
        <dbReference type="ARBA" id="ARBA00023125"/>
    </source>
</evidence>
<dbReference type="InterPro" id="IPR010998">
    <property type="entry name" value="Integrase_recombinase_N"/>
</dbReference>
<dbReference type="Pfam" id="PF00589">
    <property type="entry name" value="Phage_integrase"/>
    <property type="match status" value="1"/>
</dbReference>
<keyword evidence="2" id="KW-0229">DNA integration</keyword>
<dbReference type="InterPro" id="IPR057084">
    <property type="entry name" value="Int_N"/>
</dbReference>
<dbReference type="InterPro" id="IPR013762">
    <property type="entry name" value="Integrase-like_cat_sf"/>
</dbReference>
<dbReference type="Proteomes" id="UP000675880">
    <property type="component" value="Unassembled WGS sequence"/>
</dbReference>
<evidence type="ECO:0000259" key="6">
    <source>
        <dbReference type="PROSITE" id="PS51898"/>
    </source>
</evidence>
<dbReference type="PROSITE" id="PS51898">
    <property type="entry name" value="TYR_RECOMBINASE"/>
    <property type="match status" value="1"/>
</dbReference>
<evidence type="ECO:0000313" key="9">
    <source>
        <dbReference type="Proteomes" id="UP000675880"/>
    </source>
</evidence>
<name>A0ABM8QWH9_9BACT</name>